<dbReference type="AlphaFoldDB" id="A0A160THK1"/>
<name>A0A160THK1_9ZZZZ</name>
<reference evidence="1" key="1">
    <citation type="submission" date="2015-10" db="EMBL/GenBank/DDBJ databases">
        <authorList>
            <person name="Gilbert D.G."/>
        </authorList>
    </citation>
    <scope>NUCLEOTIDE SEQUENCE</scope>
</reference>
<evidence type="ECO:0000313" key="1">
    <source>
        <dbReference type="EMBL" id="CUS43791.1"/>
    </source>
</evidence>
<protein>
    <submittedName>
        <fullName evidence="1">Uncharacterized protein</fullName>
    </submittedName>
</protein>
<sequence length="66" mass="6522">MILIPLGGDSAQALSTALASGASLVGRGPFAGSVVIDGRRGDFVNTLYRHHVLMLAAPAAGCGATA</sequence>
<accession>A0A160THK1</accession>
<proteinExistence type="predicted"/>
<gene>
    <name evidence="1" type="ORF">MGWOODY_Smn3198</name>
</gene>
<dbReference type="EMBL" id="CZQE01000083">
    <property type="protein sequence ID" value="CUS43791.1"/>
    <property type="molecule type" value="Genomic_DNA"/>
</dbReference>
<organism evidence="1">
    <name type="scientific">hydrothermal vent metagenome</name>
    <dbReference type="NCBI Taxonomy" id="652676"/>
    <lineage>
        <taxon>unclassified sequences</taxon>
        <taxon>metagenomes</taxon>
        <taxon>ecological metagenomes</taxon>
    </lineage>
</organism>